<dbReference type="InterPro" id="IPR037272">
    <property type="entry name" value="SNS_sf"/>
</dbReference>
<accession>A0A4S2DQX6</accession>
<dbReference type="NCBIfam" id="NF037979">
    <property type="entry name" value="Na_transp"/>
    <property type="match status" value="1"/>
</dbReference>
<dbReference type="PANTHER" id="PTHR42948">
    <property type="entry name" value="TRANSPORTER"/>
    <property type="match status" value="1"/>
</dbReference>
<evidence type="ECO:0000256" key="6">
    <source>
        <dbReference type="SAM" id="Phobius"/>
    </source>
</evidence>
<evidence type="ECO:0000256" key="1">
    <source>
        <dbReference type="ARBA" id="ARBA00004141"/>
    </source>
</evidence>
<dbReference type="EMBL" id="SRYR01000001">
    <property type="protein sequence ID" value="TGY44282.1"/>
    <property type="molecule type" value="Genomic_DNA"/>
</dbReference>
<dbReference type="CDD" id="cd10336">
    <property type="entry name" value="SLC6sbd_Tyt1-Like"/>
    <property type="match status" value="1"/>
</dbReference>
<dbReference type="Pfam" id="PF00209">
    <property type="entry name" value="SNF"/>
    <property type="match status" value="2"/>
</dbReference>
<proteinExistence type="predicted"/>
<feature type="transmembrane region" description="Helical" evidence="6">
    <location>
        <begin position="417"/>
        <end position="439"/>
    </location>
</feature>
<feature type="transmembrane region" description="Helical" evidence="6">
    <location>
        <begin position="218"/>
        <end position="240"/>
    </location>
</feature>
<dbReference type="PROSITE" id="PS50267">
    <property type="entry name" value="NA_NEUROTRAN_SYMP_3"/>
    <property type="match status" value="1"/>
</dbReference>
<feature type="transmembrane region" description="Helical" evidence="6">
    <location>
        <begin position="93"/>
        <end position="117"/>
    </location>
</feature>
<evidence type="ECO:0000256" key="2">
    <source>
        <dbReference type="ARBA" id="ARBA00022448"/>
    </source>
</evidence>
<dbReference type="InterPro" id="IPR047218">
    <property type="entry name" value="YocR/YhdH-like"/>
</dbReference>
<keyword evidence="8" id="KW-1185">Reference proteome</keyword>
<comment type="subcellular location">
    <subcellularLocation>
        <location evidence="1">Membrane</location>
        <topology evidence="1">Multi-pass membrane protein</topology>
    </subcellularLocation>
</comment>
<comment type="caution">
    <text evidence="7">The sequence shown here is derived from an EMBL/GenBank/DDBJ whole genome shotgun (WGS) entry which is preliminary data.</text>
</comment>
<evidence type="ECO:0000313" key="7">
    <source>
        <dbReference type="EMBL" id="TGY44282.1"/>
    </source>
</evidence>
<name>A0A4S2DQX6_9CLOT</name>
<reference evidence="7 8" key="1">
    <citation type="submission" date="2019-04" db="EMBL/GenBank/DDBJ databases">
        <title>Microbes associate with the intestines of laboratory mice.</title>
        <authorList>
            <person name="Navarre W."/>
            <person name="Wong E."/>
            <person name="Huang K."/>
            <person name="Tropini C."/>
            <person name="Ng K."/>
            <person name="Yu B."/>
        </authorList>
    </citation>
    <scope>NUCLEOTIDE SEQUENCE [LARGE SCALE GENOMIC DNA]</scope>
    <source>
        <strain evidence="7 8">NM50_B9-20</strain>
    </source>
</reference>
<keyword evidence="2" id="KW-0813">Transport</keyword>
<keyword evidence="5 6" id="KW-0472">Membrane</keyword>
<sequence length="440" mass="48397">MENKENREKFTSKFGFILSCVGAAVGLGNIWMFPYKLGENGGAAFLIPYFIFVILLGTVGLIAEFAFGRQFRVGSMGAIQKIFREKNLKYGKLLSAIPTIGLTGIFMFYTVVIGWVLKYFKISLTGEISKIDIETYFTTFTNSNSAVFWHGLAVLITLIIVSFGISKGIEKINKIIIPLLFIIFILLIAKSISLPGSIEGVKYLISPDWSYLLKANTWVMALGQAFFTVSLTGCCMVMCGSYTDEKFDIPNCAINTVVFDTLAAMLAAFMIMPAVFALGLNPTAGPALLFVTVPGIFQTMPFGQVLSALFFLSIIFASISSSIAMLEGPVEAVMHLTKWTRKKSVYITASIAFILSIPLSLSDLAFNKFTDFITIVFSPIGALITAIIFFYILDPKETLDKLNLGTKHKMGMWFMNFGKYIFVPTTVLVIILGLIYGGIG</sequence>
<feature type="transmembrane region" description="Helical" evidence="6">
    <location>
        <begin position="300"/>
        <end position="324"/>
    </location>
</feature>
<feature type="transmembrane region" description="Helical" evidence="6">
    <location>
        <begin position="372"/>
        <end position="393"/>
    </location>
</feature>
<keyword evidence="4 6" id="KW-1133">Transmembrane helix</keyword>
<evidence type="ECO:0000256" key="5">
    <source>
        <dbReference type="ARBA" id="ARBA00023136"/>
    </source>
</evidence>
<keyword evidence="3 6" id="KW-0812">Transmembrane</keyword>
<dbReference type="RefSeq" id="WP_136005367.1">
    <property type="nucleotide sequence ID" value="NZ_SRYR01000001.1"/>
</dbReference>
<dbReference type="PRINTS" id="PR00176">
    <property type="entry name" value="NANEUSMPORT"/>
</dbReference>
<dbReference type="InterPro" id="IPR000175">
    <property type="entry name" value="Na/ntran_symport"/>
</dbReference>
<organism evidence="7 8">
    <name type="scientific">Clostridium sartagoforme</name>
    <dbReference type="NCBI Taxonomy" id="84031"/>
    <lineage>
        <taxon>Bacteria</taxon>
        <taxon>Bacillati</taxon>
        <taxon>Bacillota</taxon>
        <taxon>Clostridia</taxon>
        <taxon>Eubacteriales</taxon>
        <taxon>Clostridiaceae</taxon>
        <taxon>Clostridium</taxon>
    </lineage>
</organism>
<protein>
    <submittedName>
        <fullName evidence="7">Sodium-dependent transporter</fullName>
    </submittedName>
</protein>
<dbReference type="SUPFAM" id="SSF161070">
    <property type="entry name" value="SNF-like"/>
    <property type="match status" value="1"/>
</dbReference>
<feature type="transmembrane region" description="Helical" evidence="6">
    <location>
        <begin position="147"/>
        <end position="165"/>
    </location>
</feature>
<feature type="transmembrane region" description="Helical" evidence="6">
    <location>
        <begin position="345"/>
        <end position="366"/>
    </location>
</feature>
<feature type="transmembrane region" description="Helical" evidence="6">
    <location>
        <begin position="12"/>
        <end position="33"/>
    </location>
</feature>
<evidence type="ECO:0000313" key="8">
    <source>
        <dbReference type="Proteomes" id="UP000306888"/>
    </source>
</evidence>
<dbReference type="OrthoDB" id="9762833at2"/>
<dbReference type="AlphaFoldDB" id="A0A4S2DQX6"/>
<evidence type="ECO:0000256" key="4">
    <source>
        <dbReference type="ARBA" id="ARBA00022989"/>
    </source>
</evidence>
<feature type="transmembrane region" description="Helical" evidence="6">
    <location>
        <begin position="177"/>
        <end position="198"/>
    </location>
</feature>
<dbReference type="Proteomes" id="UP000306888">
    <property type="component" value="Unassembled WGS sequence"/>
</dbReference>
<feature type="transmembrane region" description="Helical" evidence="6">
    <location>
        <begin position="252"/>
        <end position="280"/>
    </location>
</feature>
<dbReference type="PANTHER" id="PTHR42948:SF1">
    <property type="entry name" value="TRANSPORTER"/>
    <property type="match status" value="1"/>
</dbReference>
<feature type="transmembrane region" description="Helical" evidence="6">
    <location>
        <begin position="45"/>
        <end position="67"/>
    </location>
</feature>
<gene>
    <name evidence="7" type="ORF">E5347_05590</name>
</gene>
<dbReference type="GO" id="GO:0016020">
    <property type="term" value="C:membrane"/>
    <property type="evidence" value="ECO:0007669"/>
    <property type="project" value="UniProtKB-SubCell"/>
</dbReference>
<evidence type="ECO:0000256" key="3">
    <source>
        <dbReference type="ARBA" id="ARBA00022692"/>
    </source>
</evidence>